<reference evidence="1 2" key="1">
    <citation type="submission" date="2012-02" db="EMBL/GenBank/DDBJ databases">
        <title>Improved High-Quality Draft Sequence of Rhizobium leguminosarum bv. trifolii WSM597.</title>
        <authorList>
            <consortium name="US DOE Joint Genome Institute"/>
            <person name="Lucas S."/>
            <person name="Han J."/>
            <person name="Lapidus A."/>
            <person name="Cheng J.-F."/>
            <person name="Goodwin L."/>
            <person name="Pitluck S."/>
            <person name="Peters L."/>
            <person name="Ovchinnikova G."/>
            <person name="Held B."/>
            <person name="Detter J.C."/>
            <person name="Han C."/>
            <person name="Tapia R."/>
            <person name="Land M."/>
            <person name="Hauser L."/>
            <person name="Kyrpides N."/>
            <person name="Ivanova N."/>
            <person name="Pagani I."/>
            <person name="Brau L."/>
            <person name="Yates R."/>
            <person name="O'Hara G."/>
            <person name="Rui T."/>
            <person name="Howieson J."/>
            <person name="Reeve W."/>
            <person name="Woyke T."/>
        </authorList>
    </citation>
    <scope>NUCLEOTIDE SEQUENCE [LARGE SCALE GENOMIC DNA]</scope>
    <source>
        <strain evidence="1 2">WSM597</strain>
    </source>
</reference>
<sequence>MSETLFRILKRLDDAKIYYVLGRNRSDTVDVLATFVGARLEISVFDDGHVEVSMFTGSEDVLDEETLNAFIERELSDDVSYRDKFKKE</sequence>
<protein>
    <submittedName>
        <fullName evidence="1">Uncharacterized protein</fullName>
    </submittedName>
</protein>
<dbReference type="AlphaFoldDB" id="J0GVZ9"/>
<evidence type="ECO:0000313" key="1">
    <source>
        <dbReference type="EMBL" id="EJB01775.1"/>
    </source>
</evidence>
<dbReference type="RefSeq" id="WP_003595287.1">
    <property type="nucleotide sequence ID" value="NZ_JH719382.1"/>
</dbReference>
<name>J0GVZ9_RHILT</name>
<dbReference type="HOGENOM" id="CLU_182236_1_0_5"/>
<proteinExistence type="predicted"/>
<accession>J0GVZ9</accession>
<evidence type="ECO:0000313" key="2">
    <source>
        <dbReference type="Proteomes" id="UP000005092"/>
    </source>
</evidence>
<dbReference type="OrthoDB" id="7571049at2"/>
<dbReference type="EMBL" id="JH719382">
    <property type="protein sequence ID" value="EJB01775.1"/>
    <property type="molecule type" value="Genomic_DNA"/>
</dbReference>
<dbReference type="Proteomes" id="UP000005092">
    <property type="component" value="Unassembled WGS sequence"/>
</dbReference>
<organism evidence="1 2">
    <name type="scientific">Rhizobium leguminosarum bv. trifolii WSM597</name>
    <dbReference type="NCBI Taxonomy" id="754764"/>
    <lineage>
        <taxon>Bacteria</taxon>
        <taxon>Pseudomonadati</taxon>
        <taxon>Pseudomonadota</taxon>
        <taxon>Alphaproteobacteria</taxon>
        <taxon>Hyphomicrobiales</taxon>
        <taxon>Rhizobiaceae</taxon>
        <taxon>Rhizobium/Agrobacterium group</taxon>
        <taxon>Rhizobium</taxon>
    </lineage>
</organism>
<gene>
    <name evidence="1" type="ORF">Rleg9DRAFT_0520</name>
</gene>